<evidence type="ECO:0000313" key="4">
    <source>
        <dbReference type="Proteomes" id="UP000598271"/>
    </source>
</evidence>
<dbReference type="GO" id="GO:0080120">
    <property type="term" value="P:CAAX-box protein maturation"/>
    <property type="evidence" value="ECO:0007669"/>
    <property type="project" value="UniProtKB-ARBA"/>
</dbReference>
<name>A0A8J3D506_9BACT</name>
<feature type="transmembrane region" description="Helical" evidence="1">
    <location>
        <begin position="116"/>
        <end position="135"/>
    </location>
</feature>
<evidence type="ECO:0000313" key="3">
    <source>
        <dbReference type="EMBL" id="GHB76235.1"/>
    </source>
</evidence>
<dbReference type="AlphaFoldDB" id="A0A8J3D506"/>
<evidence type="ECO:0000259" key="2">
    <source>
        <dbReference type="Pfam" id="PF02517"/>
    </source>
</evidence>
<dbReference type="EMBL" id="BMXF01000003">
    <property type="protein sequence ID" value="GHB76235.1"/>
    <property type="molecule type" value="Genomic_DNA"/>
</dbReference>
<feature type="transmembrane region" description="Helical" evidence="1">
    <location>
        <begin position="72"/>
        <end position="95"/>
    </location>
</feature>
<reference evidence="3 4" key="1">
    <citation type="journal article" date="2014" name="Int. J. Syst. Evol. Microbiol.">
        <title>Complete genome sequence of Corynebacterium casei LMG S-19264T (=DSM 44701T), isolated from a smear-ripened cheese.</title>
        <authorList>
            <consortium name="US DOE Joint Genome Institute (JGI-PGF)"/>
            <person name="Walter F."/>
            <person name="Albersmeier A."/>
            <person name="Kalinowski J."/>
            <person name="Ruckert C."/>
        </authorList>
    </citation>
    <scope>NUCLEOTIDE SEQUENCE [LARGE SCALE GENOMIC DNA]</scope>
    <source>
        <strain evidence="3 4">KCTC 12866</strain>
    </source>
</reference>
<sequence>MEHNPHLSLSSRVPNTWRSLLVLVGFILVGMSVGNMLAVLFLMKFLGSGEGMAGIEIVSTLIQSPESVPNGWYGLMLLQATAHVSTYLIPPILYWSYIERRSLPDFRTRALTPPQFWGLTLLVVLAFMPLNGLIIEWNQGMVLPDFLSGVEQWMRDKEEQLEGLTNFLTDFDSPTQFAIALLVIGIIPAIGEEVLFRGVLQRKLMEEWLNPHLAIWVAAALFSAIHVQFYGFIPRMLLGALFGYLYYWSGSLWVAIFAHFVNNGFMVMMLYLYHQKMVDYNIEDNESVPWSAALISLVATSALLYAAWKQKRTV</sequence>
<protein>
    <recommendedName>
        <fullName evidence="2">CAAX prenyl protease 2/Lysostaphin resistance protein A-like domain-containing protein</fullName>
    </recommendedName>
</protein>
<keyword evidence="1" id="KW-0812">Transmembrane</keyword>
<feature type="transmembrane region" description="Helical" evidence="1">
    <location>
        <begin position="288"/>
        <end position="308"/>
    </location>
</feature>
<feature type="transmembrane region" description="Helical" evidence="1">
    <location>
        <begin position="20"/>
        <end position="43"/>
    </location>
</feature>
<dbReference type="InterPro" id="IPR052710">
    <property type="entry name" value="CAAX_protease"/>
</dbReference>
<feature type="transmembrane region" description="Helical" evidence="1">
    <location>
        <begin position="212"/>
        <end position="233"/>
    </location>
</feature>
<dbReference type="InterPro" id="IPR003675">
    <property type="entry name" value="Rce1/LyrA-like_dom"/>
</dbReference>
<dbReference type="RefSeq" id="WP_189565587.1">
    <property type="nucleotide sequence ID" value="NZ_BMXF01000003.1"/>
</dbReference>
<keyword evidence="1" id="KW-0472">Membrane</keyword>
<keyword evidence="4" id="KW-1185">Reference proteome</keyword>
<feature type="transmembrane region" description="Helical" evidence="1">
    <location>
        <begin position="245"/>
        <end position="267"/>
    </location>
</feature>
<comment type="caution">
    <text evidence="3">The sequence shown here is derived from an EMBL/GenBank/DDBJ whole genome shotgun (WGS) entry which is preliminary data.</text>
</comment>
<dbReference type="PANTHER" id="PTHR36435:SF1">
    <property type="entry name" value="CAAX AMINO TERMINAL PROTEASE FAMILY PROTEIN"/>
    <property type="match status" value="1"/>
</dbReference>
<accession>A0A8J3D506</accession>
<feature type="transmembrane region" description="Helical" evidence="1">
    <location>
        <begin position="177"/>
        <end position="200"/>
    </location>
</feature>
<feature type="domain" description="CAAX prenyl protease 2/Lysostaphin resistance protein A-like" evidence="2">
    <location>
        <begin position="176"/>
        <end position="264"/>
    </location>
</feature>
<gene>
    <name evidence="3" type="ORF">GCM10007390_32650</name>
</gene>
<organism evidence="3 4">
    <name type="scientific">Persicitalea jodogahamensis</name>
    <dbReference type="NCBI Taxonomy" id="402147"/>
    <lineage>
        <taxon>Bacteria</taxon>
        <taxon>Pseudomonadati</taxon>
        <taxon>Bacteroidota</taxon>
        <taxon>Cytophagia</taxon>
        <taxon>Cytophagales</taxon>
        <taxon>Spirosomataceae</taxon>
        <taxon>Persicitalea</taxon>
    </lineage>
</organism>
<dbReference type="GO" id="GO:0004175">
    <property type="term" value="F:endopeptidase activity"/>
    <property type="evidence" value="ECO:0007669"/>
    <property type="project" value="UniProtKB-ARBA"/>
</dbReference>
<dbReference type="Proteomes" id="UP000598271">
    <property type="component" value="Unassembled WGS sequence"/>
</dbReference>
<dbReference type="Pfam" id="PF02517">
    <property type="entry name" value="Rce1-like"/>
    <property type="match status" value="1"/>
</dbReference>
<keyword evidence="1" id="KW-1133">Transmembrane helix</keyword>
<dbReference type="PANTHER" id="PTHR36435">
    <property type="entry name" value="SLR1288 PROTEIN"/>
    <property type="match status" value="1"/>
</dbReference>
<evidence type="ECO:0000256" key="1">
    <source>
        <dbReference type="SAM" id="Phobius"/>
    </source>
</evidence>
<proteinExistence type="predicted"/>